<evidence type="ECO:0000256" key="4">
    <source>
        <dbReference type="SAM" id="MobiDB-lite"/>
    </source>
</evidence>
<feature type="domain" description="BTB" evidence="5">
    <location>
        <begin position="403"/>
        <end position="483"/>
    </location>
</feature>
<dbReference type="PROSITE" id="PS50297">
    <property type="entry name" value="ANK_REP_REGION"/>
    <property type="match status" value="1"/>
</dbReference>
<keyword evidence="7" id="KW-0418">Kinase</keyword>
<protein>
    <submittedName>
        <fullName evidence="7">Inhibitor of Bruton tyrosine kinase isoform X3</fullName>
    </submittedName>
</protein>
<dbReference type="GO" id="GO:0005654">
    <property type="term" value="C:nucleoplasm"/>
    <property type="evidence" value="ECO:0007669"/>
    <property type="project" value="TreeGrafter"/>
</dbReference>
<proteinExistence type="predicted"/>
<feature type="repeat" description="ANK" evidence="2">
    <location>
        <begin position="85"/>
        <end position="117"/>
    </location>
</feature>
<dbReference type="RefSeq" id="XP_023567674.1">
    <property type="nucleotide sequence ID" value="XM_023711906.1"/>
</dbReference>
<dbReference type="PANTHER" id="PTHR22872:SF2">
    <property type="entry name" value="INHIBITOR OF BRUTON TYROSINE KINASE"/>
    <property type="match status" value="1"/>
</dbReference>
<feature type="region of interest" description="Disordered" evidence="4">
    <location>
        <begin position="528"/>
        <end position="551"/>
    </location>
</feature>
<feature type="region of interest" description="Disordered" evidence="4">
    <location>
        <begin position="816"/>
        <end position="855"/>
    </location>
</feature>
<dbReference type="GO" id="GO:0005737">
    <property type="term" value="C:cytoplasm"/>
    <property type="evidence" value="ECO:0007669"/>
    <property type="project" value="TreeGrafter"/>
</dbReference>
<dbReference type="InterPro" id="IPR002110">
    <property type="entry name" value="Ankyrin_rpt"/>
</dbReference>
<feature type="repeat" description="RCC1" evidence="3">
    <location>
        <begin position="196"/>
        <end position="247"/>
    </location>
</feature>
<dbReference type="SMART" id="SM00248">
    <property type="entry name" value="ANK"/>
    <property type="match status" value="2"/>
</dbReference>
<evidence type="ECO:0000256" key="1">
    <source>
        <dbReference type="ARBA" id="ARBA00022737"/>
    </source>
</evidence>
<dbReference type="CDD" id="cd18302">
    <property type="entry name" value="BTB2_POZ_IBtk"/>
    <property type="match status" value="1"/>
</dbReference>
<dbReference type="GO" id="GO:0019901">
    <property type="term" value="F:protein kinase binding"/>
    <property type="evidence" value="ECO:0007669"/>
    <property type="project" value="TreeGrafter"/>
</dbReference>
<feature type="repeat" description="RCC1" evidence="3">
    <location>
        <begin position="142"/>
        <end position="195"/>
    </location>
</feature>
<dbReference type="Gene3D" id="1.25.40.20">
    <property type="entry name" value="Ankyrin repeat-containing domain"/>
    <property type="match status" value="1"/>
</dbReference>
<dbReference type="PROSITE" id="PS50088">
    <property type="entry name" value="ANK_REPEAT"/>
    <property type="match status" value="2"/>
</dbReference>
<evidence type="ECO:0000256" key="3">
    <source>
        <dbReference type="PROSITE-ProRule" id="PRU00235"/>
    </source>
</evidence>
<keyword evidence="6" id="KW-1185">Reference proteome</keyword>
<dbReference type="FunFam" id="3.30.710.10:FF:000105">
    <property type="entry name" value="inhibitor of Bruton tyrosine kinase isoform X1"/>
    <property type="match status" value="1"/>
</dbReference>
<evidence type="ECO:0000313" key="7">
    <source>
        <dbReference type="RefSeq" id="XP_023567674.1"/>
    </source>
</evidence>
<dbReference type="SUPFAM" id="SSF54695">
    <property type="entry name" value="POZ domain"/>
    <property type="match status" value="2"/>
</dbReference>
<dbReference type="CDD" id="cd18301">
    <property type="entry name" value="BTB1_POZ_IBtk"/>
    <property type="match status" value="1"/>
</dbReference>
<accession>A0A6P6E5N4</accession>
<name>A0A6P6E5N4_OCTDE</name>
<dbReference type="PRINTS" id="PR00633">
    <property type="entry name" value="RCCNDNSATION"/>
</dbReference>
<dbReference type="PROSITE" id="PS50012">
    <property type="entry name" value="RCC1_3"/>
    <property type="match status" value="3"/>
</dbReference>
<dbReference type="Pfam" id="PF12796">
    <property type="entry name" value="Ank_2"/>
    <property type="match status" value="1"/>
</dbReference>
<dbReference type="InterPro" id="IPR036770">
    <property type="entry name" value="Ankyrin_rpt-contain_sf"/>
</dbReference>
<keyword evidence="2" id="KW-0040">ANK repeat</keyword>
<dbReference type="Pfam" id="PF00415">
    <property type="entry name" value="RCC1"/>
    <property type="match status" value="3"/>
</dbReference>
<organism evidence="6 7">
    <name type="scientific">Octodon degus</name>
    <name type="common">Degu</name>
    <name type="synonym">Sciurus degus</name>
    <dbReference type="NCBI Taxonomy" id="10160"/>
    <lineage>
        <taxon>Eukaryota</taxon>
        <taxon>Metazoa</taxon>
        <taxon>Chordata</taxon>
        <taxon>Craniata</taxon>
        <taxon>Vertebrata</taxon>
        <taxon>Euteleostomi</taxon>
        <taxon>Mammalia</taxon>
        <taxon>Eutheria</taxon>
        <taxon>Euarchontoglires</taxon>
        <taxon>Glires</taxon>
        <taxon>Rodentia</taxon>
        <taxon>Hystricomorpha</taxon>
        <taxon>Octodontidae</taxon>
        <taxon>Octodon</taxon>
    </lineage>
</organism>
<dbReference type="Gene3D" id="2.130.10.30">
    <property type="entry name" value="Regulator of chromosome condensation 1/beta-lactamase-inhibitor protein II"/>
    <property type="match status" value="1"/>
</dbReference>
<feature type="compositionally biased region" description="Basic residues" evidence="4">
    <location>
        <begin position="816"/>
        <end position="827"/>
    </location>
</feature>
<dbReference type="AlphaFoldDB" id="A0A6P6E5N4"/>
<feature type="domain" description="BTB" evidence="5">
    <location>
        <begin position="607"/>
        <end position="675"/>
    </location>
</feature>
<evidence type="ECO:0000256" key="2">
    <source>
        <dbReference type="PROSITE-ProRule" id="PRU00023"/>
    </source>
</evidence>
<feature type="compositionally biased region" description="Polar residues" evidence="4">
    <location>
        <begin position="831"/>
        <end position="846"/>
    </location>
</feature>
<reference evidence="7" key="1">
    <citation type="submission" date="2025-08" db="UniProtKB">
        <authorList>
            <consortium name="RefSeq"/>
        </authorList>
    </citation>
    <scope>IDENTIFICATION</scope>
</reference>
<sequence>MSSPLPDCTSKCRSLRHALDILSVVTKGSDSQIKAFLPSYCHNAATIRDAFGRNALHLASSCGKRGVIDWLVEKGVDPLVRDLESGWTALHRSTFYGHIDCAWALVKHGVSLYVQDKEGLSALDLLMKDRPAHVVFKSTDLTDVYTWGDNTNFTLGHGSQNSKNHPELVDLFSRSGVYIKQVVLCKFHSVFLSQKGQVYTCGHGPGGRLGHGDEQTCLVPRLVEGLSGHSCSQVAAAKDHTVVLTEEGCVYTFGLNTFHQLGITPPPSSCNVPRQMQAKYLKGRTVIGVAAGRFHTVLWTREAVYTLGLNGGQLDILSNLHNSSSDVSCVSDTNTMYERIRLEKLTFAHRTVSVSTDPSGCNFAILQSDPKTSLYEIPAVSSSSFFEEFGKLLRETDEMDNIHDVTFQVGSRIFPAHKYILAVRAEFFQKLFLSDGTSLEFPDIYRKDEDSAGCHLFVVEKVHPDLFGCILQFIYTDTCDFLTHDFKPRIHISRKPEEYQDTLNSQMNKMNCYEDDSPKSTFEVYKSNQTHTISERQKSKPKSLRKGKSIGEDDPVRMLQNVARKFGLSNLSSRLDGVRFENEKINVIARKTGNKLKLSQKKCSFLCDVTMKSVDGKEFPCHKCVLCARLEYFHSMLSSSWIEASSCAALEMPIHSDILRVTLDYLYTDEAVVIKESQNVDFICSVLVVADQLLITRLKEICEVALTEKLTLKNAAMLLEFAAVYNAEQLKLSCLQFIGLNMAALLEARSLDVLSDEVLKDLSLFYRKMIPAMDRRVITPYQDGPDISYLDLEDGDIFLKEDINVEQNYSETMFKKAKTKAKKKPRKRSDSSGGYNLSDIIQSPPSTGLLKSGKTNSVESLPELLTSDSEGSYAGAGSPRDLQSPDFTTGFHSDKIEGKVKPYINGVPNTYSKEEVKPWEKSPVLKISAPQPIPSSRIDMTSSSTWLAGSFSPISPPVVDLRTIMEIEENRQKCGATPKSNSGKVISHGVKLSQKQRKMIALTTKEHNSGTSSLETAVTASSKAPKPVKAWTSSLHSFSSKSFWDFSLEDRKSVINHNAGDHVQKPCFKRTEDSQAPKVIRCSSHGTSGPEGTRIPDLRPPDSPNPWLSSSLTASVVAPVTFASIVEEELQQEAALIRSREKPLALIQIEEHAIQDLLVFYEAFGNPDEFVIVERTTQGPLAVPTWNKRGC</sequence>
<dbReference type="PANTHER" id="PTHR22872">
    <property type="entry name" value="BTK-BINDING PROTEIN-RELATED"/>
    <property type="match status" value="1"/>
</dbReference>
<dbReference type="PROSITE" id="PS50097">
    <property type="entry name" value="BTB"/>
    <property type="match status" value="2"/>
</dbReference>
<keyword evidence="7" id="KW-0808">Transferase</keyword>
<dbReference type="GO" id="GO:0030292">
    <property type="term" value="F:protein tyrosine kinase inhibitor activity"/>
    <property type="evidence" value="ECO:0007669"/>
    <property type="project" value="TreeGrafter"/>
</dbReference>
<dbReference type="Gene3D" id="3.30.710.10">
    <property type="entry name" value="Potassium Channel Kv1.1, Chain A"/>
    <property type="match status" value="2"/>
</dbReference>
<dbReference type="SUPFAM" id="SSF50985">
    <property type="entry name" value="RCC1/BLIP-II"/>
    <property type="match status" value="1"/>
</dbReference>
<feature type="compositionally biased region" description="Basic residues" evidence="4">
    <location>
        <begin position="539"/>
        <end position="548"/>
    </location>
</feature>
<dbReference type="InterPro" id="IPR000408">
    <property type="entry name" value="Reg_chr_condens"/>
</dbReference>
<dbReference type="SMART" id="SM00225">
    <property type="entry name" value="BTB"/>
    <property type="match status" value="2"/>
</dbReference>
<dbReference type="FunFam" id="1.25.40.20:FF:000090">
    <property type="entry name" value="inhibitor of Bruton tyrosine kinase isoform X1"/>
    <property type="match status" value="1"/>
</dbReference>
<dbReference type="GO" id="GO:0016301">
    <property type="term" value="F:kinase activity"/>
    <property type="evidence" value="ECO:0007669"/>
    <property type="project" value="UniProtKB-KW"/>
</dbReference>
<dbReference type="InterPro" id="IPR000210">
    <property type="entry name" value="BTB/POZ_dom"/>
</dbReference>
<gene>
    <name evidence="7" type="primary">Ibtk</name>
</gene>
<feature type="repeat" description="RCC1" evidence="3">
    <location>
        <begin position="248"/>
        <end position="302"/>
    </location>
</feature>
<feature type="region of interest" description="Disordered" evidence="4">
    <location>
        <begin position="867"/>
        <end position="893"/>
    </location>
</feature>
<dbReference type="Proteomes" id="UP000515203">
    <property type="component" value="Unplaced"/>
</dbReference>
<dbReference type="GeneID" id="101574071"/>
<dbReference type="CTD" id="25998"/>
<dbReference type="InterPro" id="IPR051625">
    <property type="entry name" value="Signaling_Regulatory_Domain"/>
</dbReference>
<feature type="repeat" description="ANK" evidence="2">
    <location>
        <begin position="51"/>
        <end position="83"/>
    </location>
</feature>
<dbReference type="CDD" id="cd18500">
    <property type="entry name" value="BACK_IBtk"/>
    <property type="match status" value="1"/>
</dbReference>
<dbReference type="SUPFAM" id="SSF48403">
    <property type="entry name" value="Ankyrin repeat"/>
    <property type="match status" value="1"/>
</dbReference>
<evidence type="ECO:0000259" key="5">
    <source>
        <dbReference type="PROSITE" id="PS50097"/>
    </source>
</evidence>
<evidence type="ECO:0000313" key="6">
    <source>
        <dbReference type="Proteomes" id="UP000515203"/>
    </source>
</evidence>
<keyword evidence="1" id="KW-0677">Repeat</keyword>
<dbReference type="InterPro" id="IPR009091">
    <property type="entry name" value="RCC1/BLIP-II"/>
</dbReference>
<dbReference type="Pfam" id="PF00651">
    <property type="entry name" value="BTB"/>
    <property type="match status" value="2"/>
</dbReference>
<dbReference type="InterPro" id="IPR011333">
    <property type="entry name" value="SKP1/BTB/POZ_sf"/>
</dbReference>